<proteinExistence type="predicted"/>
<evidence type="ECO:0000313" key="5">
    <source>
        <dbReference type="Proteomes" id="UP001556367"/>
    </source>
</evidence>
<keyword evidence="2" id="KW-0732">Signal</keyword>
<keyword evidence="1" id="KW-0472">Membrane</keyword>
<protein>
    <recommendedName>
        <fullName evidence="3">DUF6534 domain-containing protein</fullName>
    </recommendedName>
</protein>
<keyword evidence="1" id="KW-1133">Transmembrane helix</keyword>
<reference evidence="5" key="1">
    <citation type="submission" date="2024-06" db="EMBL/GenBank/DDBJ databases">
        <title>Multi-omics analyses provide insights into the biosynthesis of the anticancer antibiotic pleurotin in Hohenbuehelia grisea.</title>
        <authorList>
            <person name="Weaver J.A."/>
            <person name="Alberti F."/>
        </authorList>
    </citation>
    <scope>NUCLEOTIDE SEQUENCE [LARGE SCALE GENOMIC DNA]</scope>
    <source>
        <strain evidence="5">T-177</strain>
    </source>
</reference>
<dbReference type="Pfam" id="PF20152">
    <property type="entry name" value="DUF6534"/>
    <property type="match status" value="1"/>
</dbReference>
<dbReference type="InterPro" id="IPR045339">
    <property type="entry name" value="DUF6534"/>
</dbReference>
<sequence length="267" mass="29187">MFGGLLTSAILFGIELVQAGAFFNAYPNDPFGHKVAHVFPASVATTFPTASVLPFGTQFDWVTCGVYLFKFFPVRVQLPSSGVSFNDPQFLRANYFNMGFSCAVDLLICGLMVSALFLYASPTSSGSLGSIFLSYVLNTGMLASFFSLASLIAFAVEPTKLYFLGFRIVLATVHANCFIAMLNARYYFKASLPSRTMLLESHEVSINISKRGNIHVTPRTDRCTDMLPSLNEAGLPLFRSQSMETSSDSGHPSIVEVRVHTEETTMA</sequence>
<evidence type="ECO:0000313" key="4">
    <source>
        <dbReference type="EMBL" id="KAL0953709.1"/>
    </source>
</evidence>
<keyword evidence="5" id="KW-1185">Reference proteome</keyword>
<dbReference type="Proteomes" id="UP001556367">
    <property type="component" value="Unassembled WGS sequence"/>
</dbReference>
<feature type="domain" description="DUF6534" evidence="3">
    <location>
        <begin position="101"/>
        <end position="186"/>
    </location>
</feature>
<feature type="signal peptide" evidence="2">
    <location>
        <begin position="1"/>
        <end position="19"/>
    </location>
</feature>
<gene>
    <name evidence="4" type="ORF">HGRIS_004902</name>
</gene>
<feature type="transmembrane region" description="Helical" evidence="1">
    <location>
        <begin position="132"/>
        <end position="156"/>
    </location>
</feature>
<evidence type="ECO:0000256" key="1">
    <source>
        <dbReference type="SAM" id="Phobius"/>
    </source>
</evidence>
<name>A0ABR3JDJ9_9AGAR</name>
<organism evidence="4 5">
    <name type="scientific">Hohenbuehelia grisea</name>
    <dbReference type="NCBI Taxonomy" id="104357"/>
    <lineage>
        <taxon>Eukaryota</taxon>
        <taxon>Fungi</taxon>
        <taxon>Dikarya</taxon>
        <taxon>Basidiomycota</taxon>
        <taxon>Agaricomycotina</taxon>
        <taxon>Agaricomycetes</taxon>
        <taxon>Agaricomycetidae</taxon>
        <taxon>Agaricales</taxon>
        <taxon>Pleurotineae</taxon>
        <taxon>Pleurotaceae</taxon>
        <taxon>Hohenbuehelia</taxon>
    </lineage>
</organism>
<feature type="chain" id="PRO_5045123247" description="DUF6534 domain-containing protein" evidence="2">
    <location>
        <begin position="20"/>
        <end position="267"/>
    </location>
</feature>
<feature type="transmembrane region" description="Helical" evidence="1">
    <location>
        <begin position="162"/>
        <end position="188"/>
    </location>
</feature>
<comment type="caution">
    <text evidence="4">The sequence shown here is derived from an EMBL/GenBank/DDBJ whole genome shotgun (WGS) entry which is preliminary data.</text>
</comment>
<accession>A0ABR3JDJ9</accession>
<keyword evidence="1" id="KW-0812">Transmembrane</keyword>
<evidence type="ECO:0000259" key="3">
    <source>
        <dbReference type="Pfam" id="PF20152"/>
    </source>
</evidence>
<dbReference type="EMBL" id="JASNQZ010000008">
    <property type="protein sequence ID" value="KAL0953709.1"/>
    <property type="molecule type" value="Genomic_DNA"/>
</dbReference>
<feature type="transmembrane region" description="Helical" evidence="1">
    <location>
        <begin position="95"/>
        <end position="120"/>
    </location>
</feature>
<evidence type="ECO:0000256" key="2">
    <source>
        <dbReference type="SAM" id="SignalP"/>
    </source>
</evidence>